<organism evidence="2 3">
    <name type="scientific">Cupriavidus respiraculi</name>
    <dbReference type="NCBI Taxonomy" id="195930"/>
    <lineage>
        <taxon>Bacteria</taxon>
        <taxon>Pseudomonadati</taxon>
        <taxon>Pseudomonadota</taxon>
        <taxon>Betaproteobacteria</taxon>
        <taxon>Burkholderiales</taxon>
        <taxon>Burkholderiaceae</taxon>
        <taxon>Cupriavidus</taxon>
    </lineage>
</organism>
<feature type="signal peptide" evidence="1">
    <location>
        <begin position="1"/>
        <end position="16"/>
    </location>
</feature>
<keyword evidence="1" id="KW-0732">Signal</keyword>
<evidence type="ECO:0000313" key="2">
    <source>
        <dbReference type="EMBL" id="CAG9167961.1"/>
    </source>
</evidence>
<evidence type="ECO:0000313" key="3">
    <source>
        <dbReference type="Proteomes" id="UP000721236"/>
    </source>
</evidence>
<protein>
    <recommendedName>
        <fullName evidence="4">MarR family transcriptional regulator</fullName>
    </recommendedName>
</protein>
<comment type="caution">
    <text evidence="2">The sequence shown here is derived from an EMBL/GenBank/DDBJ whole genome shotgun (WGS) entry which is preliminary data.</text>
</comment>
<sequence length="45" mass="4843">MRRLLVLAAMTLSALASELGGAAHRCVWTGMPGLMRARKDDDSGR</sequence>
<gene>
    <name evidence="2" type="ORF">LMG21510_00912</name>
</gene>
<dbReference type="Proteomes" id="UP000721236">
    <property type="component" value="Unassembled WGS sequence"/>
</dbReference>
<reference evidence="2 3" key="1">
    <citation type="submission" date="2021-08" db="EMBL/GenBank/DDBJ databases">
        <authorList>
            <person name="Peeters C."/>
        </authorList>
    </citation>
    <scope>NUCLEOTIDE SEQUENCE [LARGE SCALE GENOMIC DNA]</scope>
    <source>
        <strain evidence="2 3">LMG 21510</strain>
    </source>
</reference>
<dbReference type="RefSeq" id="WP_222206984.1">
    <property type="nucleotide sequence ID" value="NZ_CAJZAH010000001.1"/>
</dbReference>
<feature type="chain" id="PRO_5047514027" description="MarR family transcriptional regulator" evidence="1">
    <location>
        <begin position="17"/>
        <end position="45"/>
    </location>
</feature>
<dbReference type="EMBL" id="CAJZAH010000001">
    <property type="protein sequence ID" value="CAG9167961.1"/>
    <property type="molecule type" value="Genomic_DNA"/>
</dbReference>
<keyword evidence="3" id="KW-1185">Reference proteome</keyword>
<evidence type="ECO:0000256" key="1">
    <source>
        <dbReference type="SAM" id="SignalP"/>
    </source>
</evidence>
<proteinExistence type="predicted"/>
<accession>A0ABN7Y5H7</accession>
<evidence type="ECO:0008006" key="4">
    <source>
        <dbReference type="Google" id="ProtNLM"/>
    </source>
</evidence>
<name>A0ABN7Y5H7_9BURK</name>